<dbReference type="AlphaFoldDB" id="A0A7S2ZEB9"/>
<sequence>MGRTGCILIVMLVYGLGVVLTAPVLPRDTDDSRTADDPDVVVGATSRVVSAYEYLEDDSADESTIDIGSSSEVDDFAQAVNKRSVRSSSEIDIKYDIEYDNDTMDQWIGDSWD</sequence>
<name>A0A7S2ZEB9_9RHOD</name>
<feature type="signal peptide" evidence="1">
    <location>
        <begin position="1"/>
        <end position="21"/>
    </location>
</feature>
<protein>
    <submittedName>
        <fullName evidence="2">Uncharacterized protein</fullName>
    </submittedName>
</protein>
<organism evidence="2">
    <name type="scientific">Rhodosorus marinus</name>
    <dbReference type="NCBI Taxonomy" id="101924"/>
    <lineage>
        <taxon>Eukaryota</taxon>
        <taxon>Rhodophyta</taxon>
        <taxon>Stylonematophyceae</taxon>
        <taxon>Stylonematales</taxon>
        <taxon>Stylonemataceae</taxon>
        <taxon>Rhodosorus</taxon>
    </lineage>
</organism>
<dbReference type="EMBL" id="HBHW01007321">
    <property type="protein sequence ID" value="CAE0037606.1"/>
    <property type="molecule type" value="Transcribed_RNA"/>
</dbReference>
<reference evidence="2" key="1">
    <citation type="submission" date="2021-01" db="EMBL/GenBank/DDBJ databases">
        <authorList>
            <person name="Corre E."/>
            <person name="Pelletier E."/>
            <person name="Niang G."/>
            <person name="Scheremetjew M."/>
            <person name="Finn R."/>
            <person name="Kale V."/>
            <person name="Holt S."/>
            <person name="Cochrane G."/>
            <person name="Meng A."/>
            <person name="Brown T."/>
            <person name="Cohen L."/>
        </authorList>
    </citation>
    <scope>NUCLEOTIDE SEQUENCE</scope>
    <source>
        <strain evidence="2">CCMP 769</strain>
    </source>
</reference>
<accession>A0A7S2ZEB9</accession>
<proteinExistence type="predicted"/>
<feature type="chain" id="PRO_5031243576" evidence="1">
    <location>
        <begin position="22"/>
        <end position="113"/>
    </location>
</feature>
<keyword evidence="1" id="KW-0732">Signal</keyword>
<gene>
    <name evidence="2" type="ORF">RMAR00112_LOCUS5557</name>
</gene>
<evidence type="ECO:0000313" key="2">
    <source>
        <dbReference type="EMBL" id="CAE0037606.1"/>
    </source>
</evidence>
<evidence type="ECO:0000256" key="1">
    <source>
        <dbReference type="SAM" id="SignalP"/>
    </source>
</evidence>